<sequence>MSNQSLMYKIERLRKQMTDVALKKGITSEESLGISQELDQLLNIYESKKQKKAADENDRNENK</sequence>
<dbReference type="Proteomes" id="UP000245624">
    <property type="component" value="Unassembled WGS sequence"/>
</dbReference>
<dbReference type="Pfam" id="PF09388">
    <property type="entry name" value="SpoOE-like"/>
    <property type="match status" value="1"/>
</dbReference>
<dbReference type="EMBL" id="QGTD01000008">
    <property type="protein sequence ID" value="PWU69021.1"/>
    <property type="molecule type" value="Genomic_DNA"/>
</dbReference>
<keyword evidence="2" id="KW-1185">Reference proteome</keyword>
<dbReference type="InterPro" id="IPR036638">
    <property type="entry name" value="HLH_DNA-bd_sf"/>
</dbReference>
<dbReference type="InterPro" id="IPR037208">
    <property type="entry name" value="Spo0E-like_sf"/>
</dbReference>
<dbReference type="RefSeq" id="WP_054859587.1">
    <property type="nucleotide sequence ID" value="NZ_JAJUIE010000026.1"/>
</dbReference>
<name>A0A317KZQ2_9BACI</name>
<dbReference type="AlphaFoldDB" id="A0A317KZQ2"/>
<evidence type="ECO:0000313" key="1">
    <source>
        <dbReference type="EMBL" id="PWU69021.1"/>
    </source>
</evidence>
<gene>
    <name evidence="1" type="ORF">DLJ74_11465</name>
</gene>
<accession>A0A317KZQ2</accession>
<evidence type="ECO:0000313" key="2">
    <source>
        <dbReference type="Proteomes" id="UP000245624"/>
    </source>
</evidence>
<dbReference type="GO" id="GO:0046983">
    <property type="term" value="F:protein dimerization activity"/>
    <property type="evidence" value="ECO:0007669"/>
    <property type="project" value="InterPro"/>
</dbReference>
<dbReference type="Gene3D" id="4.10.280.10">
    <property type="entry name" value="Helix-loop-helix DNA-binding domain"/>
    <property type="match status" value="1"/>
</dbReference>
<protein>
    <submittedName>
        <fullName evidence="1">Spo0E family sporulation regulatory protein-aspartic acid phosphatase</fullName>
    </submittedName>
</protein>
<dbReference type="OrthoDB" id="2692170at2"/>
<dbReference type="GO" id="GO:0043937">
    <property type="term" value="P:regulation of sporulation"/>
    <property type="evidence" value="ECO:0007669"/>
    <property type="project" value="InterPro"/>
</dbReference>
<reference evidence="1 2" key="1">
    <citation type="submission" date="2018-05" db="EMBL/GenBank/DDBJ databases">
        <title>Genomic analysis of Gracilibacillus dipsosauri DD1 reveals novel features of a salt-tolerant amylase.</title>
        <authorList>
            <person name="Deutch C.E."/>
            <person name="Yang S."/>
        </authorList>
    </citation>
    <scope>NUCLEOTIDE SEQUENCE [LARGE SCALE GENOMIC DNA]</scope>
    <source>
        <strain evidence="1 2">DD1</strain>
    </source>
</reference>
<comment type="caution">
    <text evidence="1">The sequence shown here is derived from an EMBL/GenBank/DDBJ whole genome shotgun (WGS) entry which is preliminary data.</text>
</comment>
<organism evidence="1 2">
    <name type="scientific">Gracilibacillus dipsosauri</name>
    <dbReference type="NCBI Taxonomy" id="178340"/>
    <lineage>
        <taxon>Bacteria</taxon>
        <taxon>Bacillati</taxon>
        <taxon>Bacillota</taxon>
        <taxon>Bacilli</taxon>
        <taxon>Bacillales</taxon>
        <taxon>Bacillaceae</taxon>
        <taxon>Gracilibacillus</taxon>
    </lineage>
</organism>
<dbReference type="SUPFAM" id="SSF140500">
    <property type="entry name" value="BAS1536-like"/>
    <property type="match status" value="1"/>
</dbReference>
<proteinExistence type="predicted"/>
<dbReference type="InterPro" id="IPR018540">
    <property type="entry name" value="Spo0E-like"/>
</dbReference>